<dbReference type="Gene3D" id="3.40.50.12780">
    <property type="entry name" value="N-terminal domain of ligase-like"/>
    <property type="match status" value="1"/>
</dbReference>
<dbReference type="InterPro" id="IPR053158">
    <property type="entry name" value="CapK_Type1_Caps_Biosynth"/>
</dbReference>
<protein>
    <submittedName>
        <fullName evidence="1">Capsular polysaccharide biosynthesis protein CapK</fullName>
    </submittedName>
</protein>
<dbReference type="InterPro" id="IPR042099">
    <property type="entry name" value="ANL_N_sf"/>
</dbReference>
<organism evidence="1 2">
    <name type="scientific">Acrocarpospora macrocephala</name>
    <dbReference type="NCBI Taxonomy" id="150177"/>
    <lineage>
        <taxon>Bacteria</taxon>
        <taxon>Bacillati</taxon>
        <taxon>Actinomycetota</taxon>
        <taxon>Actinomycetes</taxon>
        <taxon>Streptosporangiales</taxon>
        <taxon>Streptosporangiaceae</taxon>
        <taxon>Acrocarpospora</taxon>
    </lineage>
</organism>
<name>A0A5M3X5D2_9ACTN</name>
<keyword evidence="2" id="KW-1185">Reference proteome</keyword>
<dbReference type="SUPFAM" id="SSF56801">
    <property type="entry name" value="Acetyl-CoA synthetase-like"/>
    <property type="match status" value="1"/>
</dbReference>
<sequence length="425" mass="48381">MRDAIQQGAAVIRALRNERLTPDQVRRRQDRSLRRMVEYAWNRSRFYRDKFEAAGVRPEDIRSIADLARLPTTTKTELQRYGITRALARGYSPANTFEDATSGSSGTVMKFYHSREAYNRYFAFAYRHLAAIGYRPWHRVAYTAYERLTPLPWERLGLGRRERVDLTQADPRGYVADLLRVRPHFITAYPSILQLILATATPAELSRIRPRAIHLHSELLTEGLRRQISEGFQCDCFDDYGAFEFHHIAYECPRHRYHLAADNVIVEFVRDGRPAEPGEEGEILLTGLSNRAMPLFRYAIGDVGVPGDEICPCGSGFPTMKLVQGRVDDFVVLPSGRRLSPRAINPVYEHLPGLLEHVLIQESLDHVLVRVNVAEAHRDSTPAVIERELGALFGGEVRVEVRLTARIARGRTGKLRTVISKVTPR</sequence>
<reference evidence="1 2" key="1">
    <citation type="submission" date="2019-10" db="EMBL/GenBank/DDBJ databases">
        <title>Whole genome shotgun sequence of Acrocarpospora macrocephala NBRC 16266.</title>
        <authorList>
            <person name="Ichikawa N."/>
            <person name="Kimura A."/>
            <person name="Kitahashi Y."/>
            <person name="Komaki H."/>
            <person name="Oguchi A."/>
        </authorList>
    </citation>
    <scope>NUCLEOTIDE SEQUENCE [LARGE SCALE GENOMIC DNA]</scope>
    <source>
        <strain evidence="1 2">NBRC 16266</strain>
    </source>
</reference>
<gene>
    <name evidence="1" type="ORF">Amac_084680</name>
</gene>
<dbReference type="Proteomes" id="UP000331127">
    <property type="component" value="Unassembled WGS sequence"/>
</dbReference>
<dbReference type="PANTHER" id="PTHR36932">
    <property type="entry name" value="CAPSULAR POLYSACCHARIDE BIOSYNTHESIS PROTEIN"/>
    <property type="match status" value="1"/>
</dbReference>
<proteinExistence type="predicted"/>
<accession>A0A5M3X5D2</accession>
<comment type="caution">
    <text evidence="1">The sequence shown here is derived from an EMBL/GenBank/DDBJ whole genome shotgun (WGS) entry which is preliminary data.</text>
</comment>
<dbReference type="PANTHER" id="PTHR36932:SF1">
    <property type="entry name" value="CAPSULAR POLYSACCHARIDE BIOSYNTHESIS PROTEIN"/>
    <property type="match status" value="1"/>
</dbReference>
<evidence type="ECO:0000313" key="1">
    <source>
        <dbReference type="EMBL" id="GES14871.1"/>
    </source>
</evidence>
<dbReference type="EMBL" id="BLAE01000065">
    <property type="protein sequence ID" value="GES14871.1"/>
    <property type="molecule type" value="Genomic_DNA"/>
</dbReference>
<dbReference type="AlphaFoldDB" id="A0A5M3X5D2"/>
<dbReference type="RefSeq" id="WP_170322936.1">
    <property type="nucleotide sequence ID" value="NZ_BAAAHL010000009.1"/>
</dbReference>
<evidence type="ECO:0000313" key="2">
    <source>
        <dbReference type="Proteomes" id="UP000331127"/>
    </source>
</evidence>